<evidence type="ECO:0000313" key="3">
    <source>
        <dbReference type="EMBL" id="RUO25280.1"/>
    </source>
</evidence>
<proteinExistence type="inferred from homology"/>
<keyword evidence="2" id="KW-0678">Repressor</keyword>
<dbReference type="PANTHER" id="PTHR21043">
    <property type="entry name" value="IOJAP SUPERFAMILY ORTHOLOG"/>
    <property type="match status" value="1"/>
</dbReference>
<keyword evidence="2" id="KW-0810">Translation regulation</keyword>
<dbReference type="SUPFAM" id="SSF81301">
    <property type="entry name" value="Nucleotidyltransferase"/>
    <property type="match status" value="1"/>
</dbReference>
<comment type="caution">
    <text evidence="3">The sequence shown here is derived from an EMBL/GenBank/DDBJ whole genome shotgun (WGS) entry which is preliminary data.</text>
</comment>
<evidence type="ECO:0000256" key="2">
    <source>
        <dbReference type="HAMAP-Rule" id="MF_01477"/>
    </source>
</evidence>
<dbReference type="Proteomes" id="UP000288293">
    <property type="component" value="Unassembled WGS sequence"/>
</dbReference>
<dbReference type="OrthoDB" id="9793681at2"/>
<comment type="subunit">
    <text evidence="2">Interacts with ribosomal protein uL14 (rplN).</text>
</comment>
<keyword evidence="4" id="KW-1185">Reference proteome</keyword>
<dbReference type="InterPro" id="IPR043519">
    <property type="entry name" value="NT_sf"/>
</dbReference>
<dbReference type="AlphaFoldDB" id="A0A432W5E1"/>
<dbReference type="HAMAP" id="MF_01477">
    <property type="entry name" value="Iojap_RsfS"/>
    <property type="match status" value="1"/>
</dbReference>
<dbReference type="InterPro" id="IPR004394">
    <property type="entry name" value="Iojap/RsfS/C7orf30"/>
</dbReference>
<gene>
    <name evidence="2 3" type="primary">rsfS</name>
    <name evidence="3" type="ORF">CWE09_00640</name>
</gene>
<comment type="subcellular location">
    <subcellularLocation>
        <location evidence="2">Cytoplasm</location>
    </subcellularLocation>
</comment>
<sequence>MQAQELRDFVLDKIDDLKARDVHVLDVSKKSDIADFLVICSGNSKTHVRSIANHVAQESKHAGLPAIGIEGETDSEWVLVDFGDVIVHVMQDSARDFYQLEKLWGHP</sequence>
<protein>
    <recommendedName>
        <fullName evidence="2">Ribosomal silencing factor RsfS</fullName>
    </recommendedName>
</protein>
<dbReference type="GO" id="GO:0090071">
    <property type="term" value="P:negative regulation of ribosome biogenesis"/>
    <property type="evidence" value="ECO:0007669"/>
    <property type="project" value="UniProtKB-UniRule"/>
</dbReference>
<dbReference type="PANTHER" id="PTHR21043:SF0">
    <property type="entry name" value="MITOCHONDRIAL ASSEMBLY OF RIBOSOMAL LARGE SUBUNIT PROTEIN 1"/>
    <property type="match status" value="1"/>
</dbReference>
<evidence type="ECO:0000256" key="1">
    <source>
        <dbReference type="ARBA" id="ARBA00010574"/>
    </source>
</evidence>
<keyword evidence="2" id="KW-0963">Cytoplasm</keyword>
<name>A0A432W5E1_9GAMM</name>
<dbReference type="RefSeq" id="WP_126801978.1">
    <property type="nucleotide sequence ID" value="NZ_PIPL01000001.1"/>
</dbReference>
<comment type="similarity">
    <text evidence="1 2">Belongs to the Iojap/RsfS family.</text>
</comment>
<reference evidence="3 4" key="1">
    <citation type="journal article" date="2011" name="Front. Microbiol.">
        <title>Genomic signatures of strain selection and enhancement in Bacillus atrophaeus var. globigii, a historical biowarfare simulant.</title>
        <authorList>
            <person name="Gibbons H.S."/>
            <person name="Broomall S.M."/>
            <person name="McNew L.A."/>
            <person name="Daligault H."/>
            <person name="Chapman C."/>
            <person name="Bruce D."/>
            <person name="Karavis M."/>
            <person name="Krepps M."/>
            <person name="McGregor P.A."/>
            <person name="Hong C."/>
            <person name="Park K.H."/>
            <person name="Akmal A."/>
            <person name="Feldman A."/>
            <person name="Lin J.S."/>
            <person name="Chang W.E."/>
            <person name="Higgs B.W."/>
            <person name="Demirev P."/>
            <person name="Lindquist J."/>
            <person name="Liem A."/>
            <person name="Fochler E."/>
            <person name="Read T.D."/>
            <person name="Tapia R."/>
            <person name="Johnson S."/>
            <person name="Bishop-Lilly K.A."/>
            <person name="Detter C."/>
            <person name="Han C."/>
            <person name="Sozhamannan S."/>
            <person name="Rosenzweig C.N."/>
            <person name="Skowronski E.W."/>
        </authorList>
    </citation>
    <scope>NUCLEOTIDE SEQUENCE [LARGE SCALE GENOMIC DNA]</scope>
    <source>
        <strain evidence="3 4">MLST1</strain>
    </source>
</reference>
<comment type="function">
    <text evidence="2">Functions as a ribosomal silencing factor. Interacts with ribosomal protein uL14 (rplN), blocking formation of intersubunit bridge B8. Prevents association of the 30S and 50S ribosomal subunits and the formation of functional ribosomes, thus repressing translation.</text>
</comment>
<dbReference type="NCBIfam" id="TIGR00090">
    <property type="entry name" value="rsfS_iojap_ybeB"/>
    <property type="match status" value="1"/>
</dbReference>
<dbReference type="GO" id="GO:0005737">
    <property type="term" value="C:cytoplasm"/>
    <property type="evidence" value="ECO:0007669"/>
    <property type="project" value="UniProtKB-SubCell"/>
</dbReference>
<dbReference type="Gene3D" id="3.30.460.10">
    <property type="entry name" value="Beta Polymerase, domain 2"/>
    <property type="match status" value="1"/>
</dbReference>
<dbReference type="GO" id="GO:0017148">
    <property type="term" value="P:negative regulation of translation"/>
    <property type="evidence" value="ECO:0007669"/>
    <property type="project" value="UniProtKB-UniRule"/>
</dbReference>
<evidence type="ECO:0000313" key="4">
    <source>
        <dbReference type="Proteomes" id="UP000288293"/>
    </source>
</evidence>
<organism evidence="3 4">
    <name type="scientific">Aliidiomarina minuta</name>
    <dbReference type="NCBI Taxonomy" id="880057"/>
    <lineage>
        <taxon>Bacteria</taxon>
        <taxon>Pseudomonadati</taxon>
        <taxon>Pseudomonadota</taxon>
        <taxon>Gammaproteobacteria</taxon>
        <taxon>Alteromonadales</taxon>
        <taxon>Idiomarinaceae</taxon>
        <taxon>Aliidiomarina</taxon>
    </lineage>
</organism>
<dbReference type="EMBL" id="PIPL01000001">
    <property type="protein sequence ID" value="RUO25280.1"/>
    <property type="molecule type" value="Genomic_DNA"/>
</dbReference>
<dbReference type="Pfam" id="PF02410">
    <property type="entry name" value="RsfS"/>
    <property type="match status" value="1"/>
</dbReference>
<dbReference type="GO" id="GO:0042256">
    <property type="term" value="P:cytosolic ribosome assembly"/>
    <property type="evidence" value="ECO:0007669"/>
    <property type="project" value="UniProtKB-UniRule"/>
</dbReference>
<accession>A0A432W5E1</accession>
<dbReference type="GO" id="GO:0043023">
    <property type="term" value="F:ribosomal large subunit binding"/>
    <property type="evidence" value="ECO:0007669"/>
    <property type="project" value="TreeGrafter"/>
</dbReference>